<dbReference type="GO" id="GO:0016491">
    <property type="term" value="F:oxidoreductase activity"/>
    <property type="evidence" value="ECO:0007669"/>
    <property type="project" value="InterPro"/>
</dbReference>
<keyword evidence="4" id="KW-1185">Reference proteome</keyword>
<sequence>MNSFTFTQATAVAGAVQDKAAHDDAAYIGGGTNLIDLMKENVARPTHLIGLKKLGLDTIETLPDGGLRLGALATNADTAWHPEVEKRYPLLNQAILAGASPQLRNMATDGGNLMQRTRCYYFYDLATPCNKREPGSGCSAIGGYNRVCGILGTSDQCIATHPSDMCVALAALDTTVRVSGPNGERTIKFEDFHRLPGDHPERDNTLEPGELITGLDLPAKGFEKNFSYLKLRDRTSYAFALVSVAAALELEGTLIKDARLALGGVAHKPWRDKEAEAMLVGQRATADTFRRVAAKVLENAKGYGANTFKIELAKRAIVRALKQATEMNQVLDTNAFQNSNP</sequence>
<name>A0A9X1VE15_9BACT</name>
<keyword evidence="1" id="KW-0274">FAD</keyword>
<dbReference type="SUPFAM" id="SSF55447">
    <property type="entry name" value="CO dehydrogenase flavoprotein C-terminal domain-like"/>
    <property type="match status" value="1"/>
</dbReference>
<dbReference type="InterPro" id="IPR051312">
    <property type="entry name" value="Diverse_Substr_Oxidored"/>
</dbReference>
<dbReference type="InterPro" id="IPR036318">
    <property type="entry name" value="FAD-bd_PCMH-like_sf"/>
</dbReference>
<evidence type="ECO:0000256" key="1">
    <source>
        <dbReference type="ARBA" id="ARBA00022827"/>
    </source>
</evidence>
<dbReference type="InterPro" id="IPR016166">
    <property type="entry name" value="FAD-bd_PCMH"/>
</dbReference>
<keyword evidence="1" id="KW-0285">Flavoprotein</keyword>
<evidence type="ECO:0000259" key="2">
    <source>
        <dbReference type="PROSITE" id="PS51387"/>
    </source>
</evidence>
<evidence type="ECO:0000313" key="3">
    <source>
        <dbReference type="EMBL" id="MCI1187186.1"/>
    </source>
</evidence>
<dbReference type="InterPro" id="IPR002346">
    <property type="entry name" value="Mopterin_DH_FAD-bd"/>
</dbReference>
<dbReference type="Pfam" id="PF00941">
    <property type="entry name" value="FAD_binding_5"/>
    <property type="match status" value="1"/>
</dbReference>
<organism evidence="3 4">
    <name type="scientific">Hymenobacter cyanobacteriorum</name>
    <dbReference type="NCBI Taxonomy" id="2926463"/>
    <lineage>
        <taxon>Bacteria</taxon>
        <taxon>Pseudomonadati</taxon>
        <taxon>Bacteroidota</taxon>
        <taxon>Cytophagia</taxon>
        <taxon>Cytophagales</taxon>
        <taxon>Hymenobacteraceae</taxon>
        <taxon>Hymenobacter</taxon>
    </lineage>
</organism>
<comment type="caution">
    <text evidence="3">The sequence shown here is derived from an EMBL/GenBank/DDBJ whole genome shotgun (WGS) entry which is preliminary data.</text>
</comment>
<dbReference type="AlphaFoldDB" id="A0A9X1VE15"/>
<gene>
    <name evidence="3" type="ORF">MON38_07115</name>
</gene>
<dbReference type="InterPro" id="IPR005107">
    <property type="entry name" value="CO_DH_flav_C"/>
</dbReference>
<feature type="domain" description="FAD-binding PCMH-type" evidence="2">
    <location>
        <begin position="1"/>
        <end position="222"/>
    </location>
</feature>
<accession>A0A9X1VE15</accession>
<dbReference type="Pfam" id="PF03450">
    <property type="entry name" value="CO_deh_flav_C"/>
    <property type="match status" value="1"/>
</dbReference>
<dbReference type="PANTHER" id="PTHR42659:SF1">
    <property type="entry name" value="OXIDOREDUCTASE"/>
    <property type="match status" value="1"/>
</dbReference>
<evidence type="ECO:0000313" key="4">
    <source>
        <dbReference type="Proteomes" id="UP001139193"/>
    </source>
</evidence>
<reference evidence="3" key="1">
    <citation type="submission" date="2022-03" db="EMBL/GenBank/DDBJ databases">
        <title>Bacterial whole genome sequence for Hymenobacter sp. DH14.</title>
        <authorList>
            <person name="Le V."/>
        </authorList>
    </citation>
    <scope>NUCLEOTIDE SEQUENCE</scope>
    <source>
        <strain evidence="3">DH14</strain>
    </source>
</reference>
<dbReference type="RefSeq" id="WP_241935467.1">
    <property type="nucleotide sequence ID" value="NZ_JALBGC010000002.1"/>
</dbReference>
<dbReference type="PANTHER" id="PTHR42659">
    <property type="entry name" value="XANTHINE DEHYDROGENASE SUBUNIT C-RELATED"/>
    <property type="match status" value="1"/>
</dbReference>
<dbReference type="Gene3D" id="3.30.390.50">
    <property type="entry name" value="CO dehydrogenase flavoprotein, C-terminal domain"/>
    <property type="match status" value="1"/>
</dbReference>
<protein>
    <submittedName>
        <fullName evidence="3">Xanthine dehydrogenase family protein subunit M</fullName>
    </submittedName>
</protein>
<dbReference type="SUPFAM" id="SSF56176">
    <property type="entry name" value="FAD-binding/transporter-associated domain-like"/>
    <property type="match status" value="1"/>
</dbReference>
<dbReference type="InterPro" id="IPR016167">
    <property type="entry name" value="FAD-bd_PCMH_sub1"/>
</dbReference>
<dbReference type="Gene3D" id="3.30.465.10">
    <property type="match status" value="2"/>
</dbReference>
<dbReference type="Gene3D" id="3.30.43.10">
    <property type="entry name" value="Uridine Diphospho-n-acetylenolpyruvylglucosamine Reductase, domain 2"/>
    <property type="match status" value="1"/>
</dbReference>
<dbReference type="PROSITE" id="PS51387">
    <property type="entry name" value="FAD_PCMH"/>
    <property type="match status" value="1"/>
</dbReference>
<proteinExistence type="predicted"/>
<dbReference type="EMBL" id="JALBGC010000002">
    <property type="protein sequence ID" value="MCI1187186.1"/>
    <property type="molecule type" value="Genomic_DNA"/>
</dbReference>
<dbReference type="Proteomes" id="UP001139193">
    <property type="component" value="Unassembled WGS sequence"/>
</dbReference>
<dbReference type="InterPro" id="IPR036683">
    <property type="entry name" value="CO_DH_flav_C_dom_sf"/>
</dbReference>
<dbReference type="SMART" id="SM01092">
    <property type="entry name" value="CO_deh_flav_C"/>
    <property type="match status" value="1"/>
</dbReference>
<dbReference type="InterPro" id="IPR016169">
    <property type="entry name" value="FAD-bd_PCMH_sub2"/>
</dbReference>
<dbReference type="GO" id="GO:0071949">
    <property type="term" value="F:FAD binding"/>
    <property type="evidence" value="ECO:0007669"/>
    <property type="project" value="InterPro"/>
</dbReference>